<dbReference type="SUPFAM" id="SSF52540">
    <property type="entry name" value="P-loop containing nucleoside triphosphate hydrolases"/>
    <property type="match status" value="1"/>
</dbReference>
<dbReference type="GO" id="GO:0005524">
    <property type="term" value="F:ATP binding"/>
    <property type="evidence" value="ECO:0007669"/>
    <property type="project" value="UniProtKB-KW"/>
</dbReference>
<dbReference type="Gene3D" id="3.40.50.10810">
    <property type="entry name" value="Tandem AAA-ATPase domain"/>
    <property type="match status" value="1"/>
</dbReference>
<keyword evidence="3" id="KW-0067">ATP-binding</keyword>
<dbReference type="InterPro" id="IPR027417">
    <property type="entry name" value="P-loop_NTPase"/>
</dbReference>
<accession>W2Z3H9</accession>
<protein>
    <recommendedName>
        <fullName evidence="4">Helicase ATP-binding domain-containing protein</fullName>
    </recommendedName>
</protein>
<dbReference type="PANTHER" id="PTHR45626">
    <property type="entry name" value="TRANSCRIPTION TERMINATION FACTOR 2-RELATED"/>
    <property type="match status" value="1"/>
</dbReference>
<dbReference type="InterPro" id="IPR014001">
    <property type="entry name" value="Helicase_ATP-bd"/>
</dbReference>
<feature type="domain" description="Helicase ATP-binding" evidence="4">
    <location>
        <begin position="113"/>
        <end position="269"/>
    </location>
</feature>
<dbReference type="PROSITE" id="PS51192">
    <property type="entry name" value="HELICASE_ATP_BIND_1"/>
    <property type="match status" value="1"/>
</dbReference>
<evidence type="ECO:0000256" key="2">
    <source>
        <dbReference type="ARBA" id="ARBA00022801"/>
    </source>
</evidence>
<dbReference type="Pfam" id="PF00176">
    <property type="entry name" value="SNF2-rel_dom"/>
    <property type="match status" value="1"/>
</dbReference>
<sequence length="334" mass="38055">MAVETRVLALLVPVYPDMRSSSHHISPKLQRTADDWLKLVFSTSDGIVEKEAACINRHDGCRLCMMEAKELAALSGQCTRNVRARVDNKADNALDTSLCSVPAENLASSGAPLIVVRDPLVERWKYQIEAHVSQKALRSFIDETTEDLPSNFELAAYDVVVTSFSRLAKEWKLHRPASELEKRMPERYGFEDTQRYTDGTTRGEVSSLLTVHWVRVIVDEGHKLGGQTPTNLMRMARNLFAERRWVMTGTPTPNTLQSADLRFMHGLLVFLRNKPYGQPDGRAWTKAIAWPFEKNEPIGPYSLQSLLRRIMMRHTKQSIRDILPEPIRHTVYIE</sequence>
<dbReference type="EMBL" id="ANIY01002302">
    <property type="protein sequence ID" value="ETP41927.1"/>
    <property type="molecule type" value="Genomic_DNA"/>
</dbReference>
<gene>
    <name evidence="5" type="ORF">F442_11091</name>
</gene>
<evidence type="ECO:0000256" key="1">
    <source>
        <dbReference type="ARBA" id="ARBA00022741"/>
    </source>
</evidence>
<evidence type="ECO:0000256" key="3">
    <source>
        <dbReference type="ARBA" id="ARBA00022840"/>
    </source>
</evidence>
<dbReference type="GO" id="GO:0008094">
    <property type="term" value="F:ATP-dependent activity, acting on DNA"/>
    <property type="evidence" value="ECO:0007669"/>
    <property type="project" value="TreeGrafter"/>
</dbReference>
<keyword evidence="1" id="KW-0547">Nucleotide-binding</keyword>
<dbReference type="GO" id="GO:0005634">
    <property type="term" value="C:nucleus"/>
    <property type="evidence" value="ECO:0007669"/>
    <property type="project" value="TreeGrafter"/>
</dbReference>
<dbReference type="PANTHER" id="PTHR45626:SF14">
    <property type="entry name" value="ATP-DEPENDENT DNA HELICASE (EUROFUNG)"/>
    <property type="match status" value="1"/>
</dbReference>
<evidence type="ECO:0000259" key="4">
    <source>
        <dbReference type="PROSITE" id="PS51192"/>
    </source>
</evidence>
<dbReference type="GO" id="GO:0016787">
    <property type="term" value="F:hydrolase activity"/>
    <property type="evidence" value="ECO:0007669"/>
    <property type="project" value="UniProtKB-KW"/>
</dbReference>
<dbReference type="AlphaFoldDB" id="W2Z3H9"/>
<proteinExistence type="predicted"/>
<dbReference type="GO" id="GO:0006281">
    <property type="term" value="P:DNA repair"/>
    <property type="evidence" value="ECO:0007669"/>
    <property type="project" value="TreeGrafter"/>
</dbReference>
<evidence type="ECO:0000313" key="6">
    <source>
        <dbReference type="Proteomes" id="UP000018948"/>
    </source>
</evidence>
<evidence type="ECO:0000313" key="5">
    <source>
        <dbReference type="EMBL" id="ETP41927.1"/>
    </source>
</evidence>
<reference evidence="5 6" key="1">
    <citation type="submission" date="2013-11" db="EMBL/GenBank/DDBJ databases">
        <title>The Genome Sequence of Phytophthora parasitica P10297.</title>
        <authorList>
            <consortium name="The Broad Institute Genomics Platform"/>
            <person name="Russ C."/>
            <person name="Tyler B."/>
            <person name="Panabieres F."/>
            <person name="Shan W."/>
            <person name="Tripathy S."/>
            <person name="Grunwald N."/>
            <person name="Machado M."/>
            <person name="Johnson C.S."/>
            <person name="Walker B."/>
            <person name="Young S.K."/>
            <person name="Zeng Q."/>
            <person name="Gargeya S."/>
            <person name="Fitzgerald M."/>
            <person name="Haas B."/>
            <person name="Abouelleil A."/>
            <person name="Allen A.W."/>
            <person name="Alvarado L."/>
            <person name="Arachchi H.M."/>
            <person name="Berlin A.M."/>
            <person name="Chapman S.B."/>
            <person name="Gainer-Dewar J."/>
            <person name="Goldberg J."/>
            <person name="Griggs A."/>
            <person name="Gujja S."/>
            <person name="Hansen M."/>
            <person name="Howarth C."/>
            <person name="Imamovic A."/>
            <person name="Ireland A."/>
            <person name="Larimer J."/>
            <person name="McCowan C."/>
            <person name="Murphy C."/>
            <person name="Pearson M."/>
            <person name="Poon T.W."/>
            <person name="Priest M."/>
            <person name="Roberts A."/>
            <person name="Saif S."/>
            <person name="Shea T."/>
            <person name="Sisk P."/>
            <person name="Sykes S."/>
            <person name="Wortman J."/>
            <person name="Nusbaum C."/>
            <person name="Birren B."/>
        </authorList>
    </citation>
    <scope>NUCLEOTIDE SEQUENCE [LARGE SCALE GENOMIC DNA]</scope>
    <source>
        <strain evidence="5 6">P10297</strain>
    </source>
</reference>
<dbReference type="Proteomes" id="UP000018948">
    <property type="component" value="Unassembled WGS sequence"/>
</dbReference>
<dbReference type="InterPro" id="IPR000330">
    <property type="entry name" value="SNF2_N"/>
</dbReference>
<dbReference type="InterPro" id="IPR050628">
    <property type="entry name" value="SNF2_RAD54_helicase_TF"/>
</dbReference>
<dbReference type="OrthoDB" id="448448at2759"/>
<dbReference type="InterPro" id="IPR038718">
    <property type="entry name" value="SNF2-like_sf"/>
</dbReference>
<comment type="caution">
    <text evidence="5">The sequence shown here is derived from an EMBL/GenBank/DDBJ whole genome shotgun (WGS) entry which is preliminary data.</text>
</comment>
<organism evidence="5 6">
    <name type="scientific">Phytophthora nicotianae P10297</name>
    <dbReference type="NCBI Taxonomy" id="1317064"/>
    <lineage>
        <taxon>Eukaryota</taxon>
        <taxon>Sar</taxon>
        <taxon>Stramenopiles</taxon>
        <taxon>Oomycota</taxon>
        <taxon>Peronosporomycetes</taxon>
        <taxon>Peronosporales</taxon>
        <taxon>Peronosporaceae</taxon>
        <taxon>Phytophthora</taxon>
    </lineage>
</organism>
<keyword evidence="2" id="KW-0378">Hydrolase</keyword>
<name>W2Z3H9_PHYNI</name>